<keyword evidence="1" id="KW-1133">Transmembrane helix</keyword>
<sequence>MQLRDLVDAVTGDEPPITRTADDIVAAGRRAERRRRAGFASAGAAGLVAVAVTGALLAPTLVSGRNTAAAPAPAGAAPSRPVDDGWPDVTPFAFTFKGYDAGTLHVQDPIAASTGYQIASVYSDNHTSNDKPETAEEAEARGNVLERKKAGGKPSLWAYLTVYRPGVFDPAGISGAEHITVAGRKAVRATLPVDLDPGKPVDPGNKLFAWEYAANAWAAVTSYSSDEATPSFEDLGGLVEGLKPSRPMPALVPFTVGFVPDGFVPLQTGTHAMPGLSGIAAARAGDYGGATYTRSALPTSGLTAPYDATMGVIRDGFHIFVTPSTSANQSPEPGTTRCYKVPRERARDAGVPIGDFCNVWSADGKVVLQVGATGFDNTLSRAELEKIAKGITVADVENESTWTPAEDALRP</sequence>
<dbReference type="Proteomes" id="UP000199360">
    <property type="component" value="Unassembled WGS sequence"/>
</dbReference>
<feature type="transmembrane region" description="Helical" evidence="1">
    <location>
        <begin position="37"/>
        <end position="58"/>
    </location>
</feature>
<keyword evidence="1" id="KW-0812">Transmembrane</keyword>
<keyword evidence="3" id="KW-1185">Reference proteome</keyword>
<proteinExistence type="predicted"/>
<keyword evidence="1" id="KW-0472">Membrane</keyword>
<evidence type="ECO:0000256" key="1">
    <source>
        <dbReference type="SAM" id="Phobius"/>
    </source>
</evidence>
<dbReference type="OrthoDB" id="4760555at2"/>
<evidence type="ECO:0000313" key="3">
    <source>
        <dbReference type="Proteomes" id="UP000199360"/>
    </source>
</evidence>
<dbReference type="RefSeq" id="WP_091061427.1">
    <property type="nucleotide sequence ID" value="NZ_FMDM01000004.1"/>
</dbReference>
<dbReference type="AlphaFoldDB" id="A0A1C5I5B0"/>
<reference evidence="3" key="1">
    <citation type="submission" date="2016-06" db="EMBL/GenBank/DDBJ databases">
        <authorList>
            <person name="Varghese N."/>
            <person name="Submissions Spin"/>
        </authorList>
    </citation>
    <scope>NUCLEOTIDE SEQUENCE [LARGE SCALE GENOMIC DNA]</scope>
    <source>
        <strain evidence="3">DSM 45647</strain>
    </source>
</reference>
<organism evidence="2 3">
    <name type="scientific">Micromonospora humi</name>
    <dbReference type="NCBI Taxonomy" id="745366"/>
    <lineage>
        <taxon>Bacteria</taxon>
        <taxon>Bacillati</taxon>
        <taxon>Actinomycetota</taxon>
        <taxon>Actinomycetes</taxon>
        <taxon>Micromonosporales</taxon>
        <taxon>Micromonosporaceae</taxon>
        <taxon>Micromonospora</taxon>
    </lineage>
</organism>
<protein>
    <submittedName>
        <fullName evidence="2">Uncharacterized protein</fullName>
    </submittedName>
</protein>
<name>A0A1C5I5B0_9ACTN</name>
<dbReference type="EMBL" id="FMDM01000004">
    <property type="protein sequence ID" value="SCG53299.1"/>
    <property type="molecule type" value="Genomic_DNA"/>
</dbReference>
<accession>A0A1C5I5B0</accession>
<dbReference type="STRING" id="745366.GA0070213_104454"/>
<evidence type="ECO:0000313" key="2">
    <source>
        <dbReference type="EMBL" id="SCG53299.1"/>
    </source>
</evidence>
<gene>
    <name evidence="2" type="ORF">GA0070213_104454</name>
</gene>